<dbReference type="RefSeq" id="WP_125019806.1">
    <property type="nucleotide sequence ID" value="NZ_RQVQ01000035.1"/>
</dbReference>
<evidence type="ECO:0000313" key="4">
    <source>
        <dbReference type="Proteomes" id="UP000275719"/>
    </source>
</evidence>
<dbReference type="EMBL" id="RQVQ01000035">
    <property type="protein sequence ID" value="RRJ88994.1"/>
    <property type="molecule type" value="Genomic_DNA"/>
</dbReference>
<feature type="chain" id="PRO_5018314191" description="Lipoprotein" evidence="2">
    <location>
        <begin position="28"/>
        <end position="92"/>
    </location>
</feature>
<dbReference type="AlphaFoldDB" id="A0A3P3W2K0"/>
<evidence type="ECO:0000256" key="1">
    <source>
        <dbReference type="SAM" id="MobiDB-lite"/>
    </source>
</evidence>
<evidence type="ECO:0000313" key="3">
    <source>
        <dbReference type="EMBL" id="RRJ88994.1"/>
    </source>
</evidence>
<comment type="caution">
    <text evidence="3">The sequence shown here is derived from an EMBL/GenBank/DDBJ whole genome shotgun (WGS) entry which is preliminary data.</text>
</comment>
<evidence type="ECO:0000256" key="2">
    <source>
        <dbReference type="SAM" id="SignalP"/>
    </source>
</evidence>
<reference evidence="3 4" key="1">
    <citation type="submission" date="2018-11" db="EMBL/GenBank/DDBJ databases">
        <title>Flavobacterium sp. nov., YIM 102701-2 draft genome.</title>
        <authorList>
            <person name="Li G."/>
            <person name="Jiang Y."/>
        </authorList>
    </citation>
    <scope>NUCLEOTIDE SEQUENCE [LARGE SCALE GENOMIC DNA]</scope>
    <source>
        <strain evidence="3 4">YIM 102701-2</strain>
    </source>
</reference>
<keyword evidence="4" id="KW-1185">Reference proteome</keyword>
<feature type="signal peptide" evidence="2">
    <location>
        <begin position="1"/>
        <end position="27"/>
    </location>
</feature>
<feature type="region of interest" description="Disordered" evidence="1">
    <location>
        <begin position="27"/>
        <end position="92"/>
    </location>
</feature>
<sequence length="92" mass="10655">MKKSILIKIFGLVFIFTLCLQSCGSFNNNPQREVDRQQNQNSTIRNNTSRNDSNRGSNSNNSRENNTSNRNNSNRNTEQKSETRTSEERKIK</sequence>
<feature type="compositionally biased region" description="Basic and acidic residues" evidence="1">
    <location>
        <begin position="77"/>
        <end position="92"/>
    </location>
</feature>
<organism evidence="3 4">
    <name type="scientific">Paenimyroides tangerinum</name>
    <dbReference type="NCBI Taxonomy" id="2488728"/>
    <lineage>
        <taxon>Bacteria</taxon>
        <taxon>Pseudomonadati</taxon>
        <taxon>Bacteroidota</taxon>
        <taxon>Flavobacteriia</taxon>
        <taxon>Flavobacteriales</taxon>
        <taxon>Flavobacteriaceae</taxon>
        <taxon>Paenimyroides</taxon>
    </lineage>
</organism>
<gene>
    <name evidence="3" type="ORF">EG240_12915</name>
</gene>
<name>A0A3P3W2K0_9FLAO</name>
<evidence type="ECO:0008006" key="5">
    <source>
        <dbReference type="Google" id="ProtNLM"/>
    </source>
</evidence>
<feature type="compositionally biased region" description="Low complexity" evidence="1">
    <location>
        <begin position="37"/>
        <end position="76"/>
    </location>
</feature>
<protein>
    <recommendedName>
        <fullName evidence="5">Lipoprotein</fullName>
    </recommendedName>
</protein>
<dbReference type="Proteomes" id="UP000275719">
    <property type="component" value="Unassembled WGS sequence"/>
</dbReference>
<accession>A0A3P3W2K0</accession>
<proteinExistence type="predicted"/>
<keyword evidence="2" id="KW-0732">Signal</keyword>